<keyword evidence="2" id="KW-0808">Transferase</keyword>
<dbReference type="RefSeq" id="WP_069125185.1">
    <property type="nucleotide sequence ID" value="NZ_CP023483.1"/>
</dbReference>
<dbReference type="PANTHER" id="PTHR43233">
    <property type="entry name" value="FAMILY N-ACETYLTRANSFERASE, PUTATIVE (AFU_ORTHOLOGUE AFUA_6G03350)-RELATED"/>
    <property type="match status" value="1"/>
</dbReference>
<dbReference type="STRING" id="2756.BFR44_04795"/>
<evidence type="ECO:0000313" key="2">
    <source>
        <dbReference type="EMBL" id="ATF26888.1"/>
    </source>
</evidence>
<evidence type="ECO:0000313" key="3">
    <source>
        <dbReference type="Proteomes" id="UP000243591"/>
    </source>
</evidence>
<dbReference type="InterPro" id="IPR053144">
    <property type="entry name" value="Acetyltransferase_Butenolide"/>
</dbReference>
<proteinExistence type="predicted"/>
<gene>
    <name evidence="2" type="ORF">CNY62_11270</name>
</gene>
<sequence>MRVLYDTPTATEFVGLRVAAGLSPRKIEHAEIGLANSIFTATIRSDDNELIAMGRIIGDGGCNFQVVDIAVRPDHQGKGLGKKIMEHITTYIETAIFEDSYVSLIADGEAHKLYAQYRFEPVGPSGRGMYYERQKKKLEIILVSNCRQSLEKLLFYFKLI</sequence>
<dbReference type="GO" id="GO:0016747">
    <property type="term" value="F:acyltransferase activity, transferring groups other than amino-acyl groups"/>
    <property type="evidence" value="ECO:0007669"/>
    <property type="project" value="InterPro"/>
</dbReference>
<dbReference type="EMBL" id="CP023483">
    <property type="protein sequence ID" value="ATF26888.1"/>
    <property type="molecule type" value="Genomic_DNA"/>
</dbReference>
<dbReference type="Gene3D" id="3.40.630.30">
    <property type="match status" value="1"/>
</dbReference>
<accession>A0A1D2LZK5</accession>
<dbReference type="KEGG" id="bths:CNY62_11270"/>
<keyword evidence="3" id="KW-1185">Reference proteome</keyword>
<dbReference type="InterPro" id="IPR000182">
    <property type="entry name" value="GNAT_dom"/>
</dbReference>
<feature type="domain" description="N-acetyltransferase" evidence="1">
    <location>
        <begin position="1"/>
        <end position="137"/>
    </location>
</feature>
<dbReference type="AlphaFoldDB" id="A0A1D2LZK5"/>
<reference evidence="2 3" key="1">
    <citation type="submission" date="2017-09" db="EMBL/GenBank/DDBJ databases">
        <title>Complete Genome Sequences of Two Strains of the Meat Spoilage Bacterium Brochothrix thermosphacta Isolated from Ground Chicken.</title>
        <authorList>
            <person name="Paoli G.C."/>
            <person name="Wijey C."/>
            <person name="Chen C.-Y."/>
            <person name="Nguyen L."/>
            <person name="Yan X."/>
            <person name="Irwin P.L."/>
        </authorList>
    </citation>
    <scope>NUCLEOTIDE SEQUENCE [LARGE SCALE GENOMIC DNA]</scope>
    <source>
        <strain evidence="2 3">BI</strain>
    </source>
</reference>
<dbReference type="PROSITE" id="PS51186">
    <property type="entry name" value="GNAT"/>
    <property type="match status" value="1"/>
</dbReference>
<dbReference type="Proteomes" id="UP000243591">
    <property type="component" value="Chromosome"/>
</dbReference>
<dbReference type="OrthoDB" id="9775804at2"/>
<organism evidence="2 3">
    <name type="scientific">Brochothrix thermosphacta</name>
    <name type="common">Microbacterium thermosphactum</name>
    <dbReference type="NCBI Taxonomy" id="2756"/>
    <lineage>
        <taxon>Bacteria</taxon>
        <taxon>Bacillati</taxon>
        <taxon>Bacillota</taxon>
        <taxon>Bacilli</taxon>
        <taxon>Bacillales</taxon>
        <taxon>Listeriaceae</taxon>
        <taxon>Brochothrix</taxon>
    </lineage>
</organism>
<evidence type="ECO:0000259" key="1">
    <source>
        <dbReference type="PROSITE" id="PS51186"/>
    </source>
</evidence>
<dbReference type="SUPFAM" id="SSF55729">
    <property type="entry name" value="Acyl-CoA N-acyltransferases (Nat)"/>
    <property type="match status" value="1"/>
</dbReference>
<dbReference type="Pfam" id="PF13508">
    <property type="entry name" value="Acetyltransf_7"/>
    <property type="match status" value="1"/>
</dbReference>
<dbReference type="PANTHER" id="PTHR43233:SF1">
    <property type="entry name" value="FAMILY N-ACETYLTRANSFERASE, PUTATIVE (AFU_ORTHOLOGUE AFUA_6G03350)-RELATED"/>
    <property type="match status" value="1"/>
</dbReference>
<dbReference type="CDD" id="cd04301">
    <property type="entry name" value="NAT_SF"/>
    <property type="match status" value="1"/>
</dbReference>
<protein>
    <submittedName>
        <fullName evidence="2">N-acetyltransferase</fullName>
    </submittedName>
</protein>
<name>A0A1D2LZK5_BROTH</name>
<dbReference type="InterPro" id="IPR016181">
    <property type="entry name" value="Acyl_CoA_acyltransferase"/>
</dbReference>